<dbReference type="AlphaFoldDB" id="Q8LKG3"/>
<protein>
    <recommendedName>
        <fullName evidence="4">Glycosyltransferase</fullName>
        <ecNumber evidence="4">2.4.1.-</ecNumber>
    </recommendedName>
</protein>
<dbReference type="FunFam" id="3.40.50.2000:FF:000037">
    <property type="entry name" value="Glycosyltransferase"/>
    <property type="match status" value="1"/>
</dbReference>
<reference evidence="5" key="1">
    <citation type="submission" date="2002-05" db="EMBL/GenBank/DDBJ databases">
        <title>Molecular cloning and characterization of Stevia rebaudiana UDP-glucosyltransferase acting on anthocyanidins and steviol.</title>
        <authorList>
            <person name="Ma L."/>
            <person name="Chen M."/>
            <person name="Chen L."/>
            <person name="Zhang D."/>
        </authorList>
    </citation>
    <scope>NUCLEOTIDE SEQUENCE</scope>
</reference>
<dbReference type="SMR" id="Q8LKG3"/>
<dbReference type="InterPro" id="IPR035595">
    <property type="entry name" value="UDP_glycos_trans_CS"/>
</dbReference>
<comment type="similarity">
    <text evidence="1 3">Belongs to the UDP-glycosyltransferase family.</text>
</comment>
<dbReference type="PROSITE" id="PS00375">
    <property type="entry name" value="UDPGT"/>
    <property type="match status" value="1"/>
</dbReference>
<evidence type="ECO:0000256" key="4">
    <source>
        <dbReference type="RuleBase" id="RU362057"/>
    </source>
</evidence>
<organism evidence="5">
    <name type="scientific">Stevia rebaudiana</name>
    <name type="common">Stevia</name>
    <name type="synonym">Eupatorium rebaudianum</name>
    <dbReference type="NCBI Taxonomy" id="55670"/>
    <lineage>
        <taxon>Eukaryota</taxon>
        <taxon>Viridiplantae</taxon>
        <taxon>Streptophyta</taxon>
        <taxon>Embryophyta</taxon>
        <taxon>Tracheophyta</taxon>
        <taxon>Spermatophyta</taxon>
        <taxon>Magnoliopsida</taxon>
        <taxon>eudicotyledons</taxon>
        <taxon>Gunneridae</taxon>
        <taxon>Pentapetalae</taxon>
        <taxon>asterids</taxon>
        <taxon>campanulids</taxon>
        <taxon>Asterales</taxon>
        <taxon>Asteraceae</taxon>
        <taxon>Asteroideae</taxon>
        <taxon>Heliantheae alliance</taxon>
        <taxon>Eupatorieae</taxon>
        <taxon>Stevia</taxon>
    </lineage>
</organism>
<dbReference type="CAZy" id="GT1">
    <property type="family name" value="Glycosyltransferase Family 1"/>
</dbReference>
<dbReference type="InterPro" id="IPR050481">
    <property type="entry name" value="UDP-glycosyltransf_plant"/>
</dbReference>
<dbReference type="PANTHER" id="PTHR48049:SF60">
    <property type="entry name" value="UDP-GLYCOSYLTRANSFERASE 91B1"/>
    <property type="match status" value="1"/>
</dbReference>
<dbReference type="InterPro" id="IPR002213">
    <property type="entry name" value="UDP_glucos_trans"/>
</dbReference>
<evidence type="ECO:0000256" key="3">
    <source>
        <dbReference type="RuleBase" id="RU003718"/>
    </source>
</evidence>
<evidence type="ECO:0000256" key="2">
    <source>
        <dbReference type="ARBA" id="ARBA00022679"/>
    </source>
</evidence>
<keyword evidence="2 3" id="KW-0808">Transferase</keyword>
<dbReference type="CDD" id="cd03784">
    <property type="entry name" value="GT1_Gtf-like"/>
    <property type="match status" value="1"/>
</dbReference>
<dbReference type="EMBL" id="AF515727">
    <property type="protein sequence ID" value="AAM53963.1"/>
    <property type="molecule type" value="mRNA"/>
</dbReference>
<evidence type="ECO:0000313" key="5">
    <source>
        <dbReference type="EMBL" id="AAM53963.1"/>
    </source>
</evidence>
<dbReference type="Pfam" id="PF00201">
    <property type="entry name" value="UDPGT"/>
    <property type="match status" value="1"/>
</dbReference>
<dbReference type="Gene3D" id="3.40.50.2000">
    <property type="entry name" value="Glycogen Phosphorylase B"/>
    <property type="match status" value="2"/>
</dbReference>
<name>Q8LKG3_STERE</name>
<dbReference type="GO" id="GO:0035251">
    <property type="term" value="F:UDP-glucosyltransferase activity"/>
    <property type="evidence" value="ECO:0007669"/>
    <property type="project" value="InterPro"/>
</dbReference>
<dbReference type="SUPFAM" id="SSF53756">
    <property type="entry name" value="UDP-Glycosyltransferase/glycogen phosphorylase"/>
    <property type="match status" value="1"/>
</dbReference>
<keyword evidence="3" id="KW-0328">Glycosyltransferase</keyword>
<sequence>MATSDSIVDDRKQLHVATFPWLAFGHILPFLQLSKLIAEKGHKVSFLSTTRNIQRLSSHISPLINVVQLTLPRVQELPEDAEATTDVHPEDIQYLKKAVDGLQPEVTRFLEQHSPDWIIYDFTHYWLPSIAASLGISRAYFCVITPWTIAYLAPSSDAMINDSDGRTTVEDLTTPPKWFPFPTKVCWRKHDLARMEPYEAPGISDGYRMGMVFKGSDCLLFKCYHEFGTQWLPLLETLHQVPVVPVGLLPPEIPGDEKDETWVSIKKWLDGKQKGSVVYVALGSEALVSQTEVVELALGLELSGLPFVWAYRKPKGPAKSDSVELPDGFVERTRDRGLVWTSWAPQLRILSHESVCGFLTHCGSGSIVEGLMFGHPLIMLPLFGDQPLNARLLEDKQVGIEIPRNEEDGCLTKESVARSLRSVVVENEGEIYKANARELSKIYNDTKVEKEYVSQFVDYLEKNARAVAIDHES</sequence>
<proteinExistence type="evidence at transcript level"/>
<dbReference type="PANTHER" id="PTHR48049">
    <property type="entry name" value="GLYCOSYLTRANSFERASE"/>
    <property type="match status" value="1"/>
</dbReference>
<dbReference type="EC" id="2.4.1.-" evidence="4"/>
<evidence type="ECO:0000256" key="1">
    <source>
        <dbReference type="ARBA" id="ARBA00009995"/>
    </source>
</evidence>
<accession>Q8LKG3</accession>